<dbReference type="Gene3D" id="2.120.10.30">
    <property type="entry name" value="TolB, C-terminal domain"/>
    <property type="match status" value="1"/>
</dbReference>
<evidence type="ECO:0000313" key="3">
    <source>
        <dbReference type="Proteomes" id="UP001248709"/>
    </source>
</evidence>
<evidence type="ECO:0000313" key="2">
    <source>
        <dbReference type="EMBL" id="MDT3428847.1"/>
    </source>
</evidence>
<keyword evidence="1" id="KW-0732">Signal</keyword>
<feature type="chain" id="PRO_5045491370" evidence="1">
    <location>
        <begin position="23"/>
        <end position="478"/>
    </location>
</feature>
<name>A0ABU3HDF2_9BACL</name>
<sequence length="478" mass="49671">MKKNQWLSVLMASALLVSVSEASVSAAAGTGGGKPAAVKSSAKTAVKVKEGSAALTVNGALHTIKTIDAGGYRLYSVRQLAAALDAGLTTEAGSLVLTDNAGVHTIKLKAGSKAYTLDGVKRSFTTAPTVFGGKLYVELSSTVYGLGGELFGSPLQILGVARPQGEFDTIHWTADGSLLANREGEATEIYKFAPSPGSYSLFSTDSRAADFSVSDDRRFGAFTDETGQLLVIDLISGAVKPVGTDTSVKTDLTWSADGKTIYFIQGDKQEKISQISVDTGTVTELLADKVENKSELRVSADGKKAVYIINITGTAKNDADSTEDSLTVDYSKAGEQLYQLDLSVKDAKPAALTTSGDNKLYPEILADGTVVYLSADPDGKAPNTLKTLKPGGTFAEIPLDIEVVWAQEGAGGLIASGTASDGTARIYAVTTAGASKELFRTNRGISEIAVSGDGAKLGVISDGKVLEIENGKAVQLTK</sequence>
<evidence type="ECO:0000256" key="1">
    <source>
        <dbReference type="SAM" id="SignalP"/>
    </source>
</evidence>
<feature type="signal peptide" evidence="1">
    <location>
        <begin position="1"/>
        <end position="22"/>
    </location>
</feature>
<protein>
    <submittedName>
        <fullName evidence="2">TolB protein</fullName>
    </submittedName>
</protein>
<keyword evidence="3" id="KW-1185">Reference proteome</keyword>
<dbReference type="SUPFAM" id="SSF82171">
    <property type="entry name" value="DPP6 N-terminal domain-like"/>
    <property type="match status" value="1"/>
</dbReference>
<reference evidence="2 3" key="1">
    <citation type="submission" date="2023-07" db="EMBL/GenBank/DDBJ databases">
        <title>Genomic Encyclopedia of Type Strains, Phase IV (KMG-IV): sequencing the most valuable type-strain genomes for metagenomic binning, comparative biology and taxonomic classification.</title>
        <authorList>
            <person name="Goeker M."/>
        </authorList>
    </citation>
    <scope>NUCLEOTIDE SEQUENCE [LARGE SCALE GENOMIC DNA]</scope>
    <source>
        <strain evidence="2 3">T98</strain>
    </source>
</reference>
<dbReference type="InterPro" id="IPR036582">
    <property type="entry name" value="Mao_N_sf"/>
</dbReference>
<dbReference type="EMBL" id="JAUSUY010000028">
    <property type="protein sequence ID" value="MDT3428847.1"/>
    <property type="molecule type" value="Genomic_DNA"/>
</dbReference>
<dbReference type="InterPro" id="IPR011042">
    <property type="entry name" value="6-blade_b-propeller_TolB-like"/>
</dbReference>
<comment type="caution">
    <text evidence="2">The sequence shown here is derived from an EMBL/GenBank/DDBJ whole genome shotgun (WGS) entry which is preliminary data.</text>
</comment>
<organism evidence="2 3">
    <name type="scientific">Paenibacillus forsythiae</name>
    <dbReference type="NCBI Taxonomy" id="365616"/>
    <lineage>
        <taxon>Bacteria</taxon>
        <taxon>Bacillati</taxon>
        <taxon>Bacillota</taxon>
        <taxon>Bacilli</taxon>
        <taxon>Bacillales</taxon>
        <taxon>Paenibacillaceae</taxon>
        <taxon>Paenibacillus</taxon>
    </lineage>
</organism>
<proteinExistence type="predicted"/>
<dbReference type="SUPFAM" id="SSF55383">
    <property type="entry name" value="Copper amine oxidase, domain N"/>
    <property type="match status" value="1"/>
</dbReference>
<accession>A0ABU3HDF2</accession>
<dbReference type="Proteomes" id="UP001248709">
    <property type="component" value="Unassembled WGS sequence"/>
</dbReference>
<gene>
    <name evidence="2" type="ORF">J2Z22_004441</name>
</gene>